<dbReference type="RefSeq" id="WP_199391119.1">
    <property type="nucleotide sequence ID" value="NZ_JAEMHL010000022.1"/>
</dbReference>
<accession>A0ABS0YK67</accession>
<proteinExistence type="predicted"/>
<sequence>MAGSRQSHLRRDPFQRPTLTPGPLGHNDAAAPHRQNLLLADTPGPLGRNDAADPSRHAFEKVASPLSQNIERVSLGRVQTIAIEITTYFEGGGYSALAGNSDGQGISFGLLQWNFGQMTLGPLLKKMLLKDPLSFEGCFGKNMEYENLKTAISSNDKTAQLLWAKRVSAKNQNEFRSCFRKLAEVEVFKDIQNKEAIEQIHPLVMQVIKILRAMFPSAFHRIQVRTYVALYDLCVQQHSISKVKTEILRQVRLKKATTQLEIMKIVVTERGRIARARYAADCISRRMAILTGSTFRSDANGLSVERKNPKLSLLSVSGGMYVDI</sequence>
<name>A0ABS0YK67_9BACT</name>
<organism evidence="2 3">
    <name type="scientific">Geomonas anaerohicana</name>
    <dbReference type="NCBI Taxonomy" id="2798583"/>
    <lineage>
        <taxon>Bacteria</taxon>
        <taxon>Pseudomonadati</taxon>
        <taxon>Thermodesulfobacteriota</taxon>
        <taxon>Desulfuromonadia</taxon>
        <taxon>Geobacterales</taxon>
        <taxon>Geobacteraceae</taxon>
        <taxon>Geomonas</taxon>
    </lineage>
</organism>
<feature type="region of interest" description="Disordered" evidence="1">
    <location>
        <begin position="1"/>
        <end position="32"/>
    </location>
</feature>
<evidence type="ECO:0000313" key="3">
    <source>
        <dbReference type="Proteomes" id="UP000614714"/>
    </source>
</evidence>
<dbReference type="EMBL" id="JAEMHL010000022">
    <property type="protein sequence ID" value="MBJ6752715.1"/>
    <property type="molecule type" value="Genomic_DNA"/>
</dbReference>
<evidence type="ECO:0000313" key="2">
    <source>
        <dbReference type="EMBL" id="MBJ6752715.1"/>
    </source>
</evidence>
<reference evidence="2 3" key="1">
    <citation type="submission" date="2020-12" db="EMBL/GenBank/DDBJ databases">
        <title>Geomonas sp. Red421, isolated from paddy soil.</title>
        <authorList>
            <person name="Xu Z."/>
            <person name="Zhang Z."/>
            <person name="Masuda Y."/>
            <person name="Itoh H."/>
            <person name="Senoo K."/>
        </authorList>
    </citation>
    <scope>NUCLEOTIDE SEQUENCE [LARGE SCALE GENOMIC DNA]</scope>
    <source>
        <strain evidence="2 3">Red421</strain>
    </source>
</reference>
<comment type="caution">
    <text evidence="2">The sequence shown here is derived from an EMBL/GenBank/DDBJ whole genome shotgun (WGS) entry which is preliminary data.</text>
</comment>
<gene>
    <name evidence="2" type="ORF">JFN91_21065</name>
</gene>
<keyword evidence="3" id="KW-1185">Reference proteome</keyword>
<dbReference type="Proteomes" id="UP000614714">
    <property type="component" value="Unassembled WGS sequence"/>
</dbReference>
<protein>
    <submittedName>
        <fullName evidence="2">Uncharacterized protein</fullName>
    </submittedName>
</protein>
<evidence type="ECO:0000256" key="1">
    <source>
        <dbReference type="SAM" id="MobiDB-lite"/>
    </source>
</evidence>